<sequence length="170" mass="19207">MATRITAPFSFWSENPIQIKFDAPLDNTKSKFDSIVVVSSDISKISPPETSFLKCFLELLKNQKQNDSAFEDVETFLSPNISEYQSIKKLVYSPTGPLNRHYDDVRRFMEAADKGIKRVLKAGAKRPILAVLYQNPNNEISLKYQHYDIASALGAADAVYVQHSLNCKDE</sequence>
<gene>
    <name evidence="1" type="primary">lap-2</name>
    <name evidence="1" type="ORF">CEXT_400611</name>
</gene>
<dbReference type="Proteomes" id="UP001054945">
    <property type="component" value="Unassembled WGS sequence"/>
</dbReference>
<dbReference type="AlphaFoldDB" id="A0AAV4RCH2"/>
<keyword evidence="2" id="KW-1185">Reference proteome</keyword>
<evidence type="ECO:0000313" key="2">
    <source>
        <dbReference type="Proteomes" id="UP001054945"/>
    </source>
</evidence>
<dbReference type="GO" id="GO:0004177">
    <property type="term" value="F:aminopeptidase activity"/>
    <property type="evidence" value="ECO:0007669"/>
    <property type="project" value="UniProtKB-KW"/>
</dbReference>
<keyword evidence="1" id="KW-0378">Hydrolase</keyword>
<evidence type="ECO:0000313" key="1">
    <source>
        <dbReference type="EMBL" id="GIY19395.1"/>
    </source>
</evidence>
<keyword evidence="1" id="KW-0031">Aminopeptidase</keyword>
<name>A0AAV4RCH2_CAEEX</name>
<proteinExistence type="predicted"/>
<keyword evidence="1" id="KW-0645">Protease</keyword>
<dbReference type="EMBL" id="BPLR01007746">
    <property type="protein sequence ID" value="GIY19395.1"/>
    <property type="molecule type" value="Genomic_DNA"/>
</dbReference>
<organism evidence="1 2">
    <name type="scientific">Caerostris extrusa</name>
    <name type="common">Bark spider</name>
    <name type="synonym">Caerostris bankana</name>
    <dbReference type="NCBI Taxonomy" id="172846"/>
    <lineage>
        <taxon>Eukaryota</taxon>
        <taxon>Metazoa</taxon>
        <taxon>Ecdysozoa</taxon>
        <taxon>Arthropoda</taxon>
        <taxon>Chelicerata</taxon>
        <taxon>Arachnida</taxon>
        <taxon>Araneae</taxon>
        <taxon>Araneomorphae</taxon>
        <taxon>Entelegynae</taxon>
        <taxon>Araneoidea</taxon>
        <taxon>Araneidae</taxon>
        <taxon>Caerostris</taxon>
    </lineage>
</organism>
<reference evidence="1 2" key="1">
    <citation type="submission" date="2021-06" db="EMBL/GenBank/DDBJ databases">
        <title>Caerostris extrusa draft genome.</title>
        <authorList>
            <person name="Kono N."/>
            <person name="Arakawa K."/>
        </authorList>
    </citation>
    <scope>NUCLEOTIDE SEQUENCE [LARGE SCALE GENOMIC DNA]</scope>
</reference>
<comment type="caution">
    <text evidence="1">The sequence shown here is derived from an EMBL/GenBank/DDBJ whole genome shotgun (WGS) entry which is preliminary data.</text>
</comment>
<protein>
    <submittedName>
        <fullName evidence="1">Aminopeptidase W07G4.4</fullName>
    </submittedName>
</protein>
<accession>A0AAV4RCH2</accession>